<accession>A0A2T7UIN3</accession>
<comment type="subunit">
    <text evidence="6">The complex is probably composed of two ATP-binding proteins, two transmembrane proteins and a solute-binding protein.</text>
</comment>
<evidence type="ECO:0000259" key="7">
    <source>
        <dbReference type="PROSITE" id="PS50893"/>
    </source>
</evidence>
<dbReference type="GO" id="GO:0015418">
    <property type="term" value="F:ABC-type quaternary ammonium compound transporting activity"/>
    <property type="evidence" value="ECO:0007669"/>
    <property type="project" value="UniProtKB-EC"/>
</dbReference>
<protein>
    <recommendedName>
        <fullName evidence="6">Quaternary amine transport ATP-binding protein</fullName>
        <ecNumber evidence="6">7.6.2.9</ecNumber>
    </recommendedName>
</protein>
<comment type="caution">
    <text evidence="8">The sequence shown here is derived from an EMBL/GenBank/DDBJ whole genome shotgun (WGS) entry which is preliminary data.</text>
</comment>
<evidence type="ECO:0000256" key="1">
    <source>
        <dbReference type="ARBA" id="ARBA00005417"/>
    </source>
</evidence>
<dbReference type="GO" id="GO:0006865">
    <property type="term" value="P:amino acid transport"/>
    <property type="evidence" value="ECO:0007669"/>
    <property type="project" value="UniProtKB-UniRule"/>
</dbReference>
<dbReference type="Proteomes" id="UP000037507">
    <property type="component" value="Unassembled WGS sequence"/>
</dbReference>
<dbReference type="RefSeq" id="WP_053173057.1">
    <property type="nucleotide sequence ID" value="NZ_LFYT02000001.1"/>
</dbReference>
<dbReference type="Pfam" id="PF00005">
    <property type="entry name" value="ABC_tran"/>
    <property type="match status" value="1"/>
</dbReference>
<comment type="subcellular location">
    <subcellularLocation>
        <location evidence="6">Cell inner membrane</location>
        <topology evidence="6">Peripheral membrane protein</topology>
    </subcellularLocation>
</comment>
<dbReference type="PROSITE" id="PS50893">
    <property type="entry name" value="ABC_TRANSPORTER_2"/>
    <property type="match status" value="1"/>
</dbReference>
<dbReference type="InterPro" id="IPR027417">
    <property type="entry name" value="P-loop_NTPase"/>
</dbReference>
<keyword evidence="6" id="KW-0997">Cell inner membrane</keyword>
<dbReference type="PANTHER" id="PTHR43869:SF1">
    <property type="entry name" value="GLYCINE BETAINE_PROLINE BETAINE TRANSPORT SYSTEM ATP-BINDING PROTEIN PROV"/>
    <property type="match status" value="1"/>
</dbReference>
<evidence type="ECO:0000256" key="6">
    <source>
        <dbReference type="RuleBase" id="RU369116"/>
    </source>
</evidence>
<dbReference type="PROSITE" id="PS00211">
    <property type="entry name" value="ABC_TRANSPORTER_1"/>
    <property type="match status" value="1"/>
</dbReference>
<dbReference type="GO" id="GO:0005886">
    <property type="term" value="C:plasma membrane"/>
    <property type="evidence" value="ECO:0007669"/>
    <property type="project" value="UniProtKB-SubCell"/>
</dbReference>
<evidence type="ECO:0000313" key="8">
    <source>
        <dbReference type="EMBL" id="PVE44553.1"/>
    </source>
</evidence>
<organism evidence="8 9">
    <name type="scientific">Limnohabitans planktonicus II-D5</name>
    <dbReference type="NCBI Taxonomy" id="1293045"/>
    <lineage>
        <taxon>Bacteria</taxon>
        <taxon>Pseudomonadati</taxon>
        <taxon>Pseudomonadota</taxon>
        <taxon>Betaproteobacteria</taxon>
        <taxon>Burkholderiales</taxon>
        <taxon>Comamonadaceae</taxon>
        <taxon>Limnohabitans</taxon>
    </lineage>
</organism>
<evidence type="ECO:0000256" key="2">
    <source>
        <dbReference type="ARBA" id="ARBA00022448"/>
    </source>
</evidence>
<dbReference type="GO" id="GO:0016887">
    <property type="term" value="F:ATP hydrolysis activity"/>
    <property type="evidence" value="ECO:0007669"/>
    <property type="project" value="UniProtKB-UniRule"/>
</dbReference>
<dbReference type="GO" id="GO:0006970">
    <property type="term" value="P:response to osmotic stress"/>
    <property type="evidence" value="ECO:0007669"/>
    <property type="project" value="UniProtKB-ARBA"/>
</dbReference>
<dbReference type="OrthoDB" id="9802264at2"/>
<dbReference type="SMART" id="SM00382">
    <property type="entry name" value="AAA"/>
    <property type="match status" value="1"/>
</dbReference>
<sequence length="280" mass="30832">MNDTQGSIEIKQIYKIFGNGSDTALSMLKAGASKQEVLAKVGCNVGLNNVSLNIPAGKIFVIMGLSGSGKSTLVRHFNRLIEPSAGEILVNGQNVLKLAPSGLRELRRKTMSMVFQSFGLLPHKTVSDNVGYGLSLRGEKKAEVAERIQHWIDRVGLKGYEHSYPDELSGGMRQRVGLARALVMDPQILLMDEAFSALDPLIRHDMQTLLLELQTTLQKTIVFITHDLDEALRIGAHIAILRDGELVQTGTPEQILNQPADDYVRRFVEKRSQGANTPPH</sequence>
<dbReference type="Gene3D" id="3.40.50.300">
    <property type="entry name" value="P-loop containing nucleotide triphosphate hydrolases"/>
    <property type="match status" value="1"/>
</dbReference>
<dbReference type="InterPro" id="IPR003593">
    <property type="entry name" value="AAA+_ATPase"/>
</dbReference>
<comment type="catalytic activity">
    <reaction evidence="6">
        <text>a quaternary ammonium(out) + ATP + H2O = a quaternary ammonium(in) + ADP + phosphate + H(+)</text>
        <dbReference type="Rhea" id="RHEA:11036"/>
        <dbReference type="ChEBI" id="CHEBI:15377"/>
        <dbReference type="ChEBI" id="CHEBI:15378"/>
        <dbReference type="ChEBI" id="CHEBI:30616"/>
        <dbReference type="ChEBI" id="CHEBI:35267"/>
        <dbReference type="ChEBI" id="CHEBI:43474"/>
        <dbReference type="ChEBI" id="CHEBI:456216"/>
    </reaction>
</comment>
<dbReference type="GO" id="GO:0031460">
    <property type="term" value="P:glycine betaine transport"/>
    <property type="evidence" value="ECO:0007669"/>
    <property type="project" value="InterPro"/>
</dbReference>
<gene>
    <name evidence="8" type="ORF">H663_000590</name>
</gene>
<dbReference type="InterPro" id="IPR005892">
    <property type="entry name" value="Gly-betaine_transp_ATP-bd"/>
</dbReference>
<dbReference type="FunFam" id="3.40.50.300:FF:000201">
    <property type="entry name" value="Glycine betaine/L-proline ABC transporter ATP-binding protein"/>
    <property type="match status" value="1"/>
</dbReference>
<comment type="similarity">
    <text evidence="1 6">Belongs to the ABC transporter superfamily.</text>
</comment>
<dbReference type="EC" id="7.6.2.9" evidence="6"/>
<evidence type="ECO:0000256" key="5">
    <source>
        <dbReference type="ARBA" id="ARBA00022840"/>
    </source>
</evidence>
<dbReference type="AlphaFoldDB" id="A0A2T7UIN3"/>
<dbReference type="SUPFAM" id="SSF52540">
    <property type="entry name" value="P-loop containing nucleoside triphosphate hydrolases"/>
    <property type="match status" value="1"/>
</dbReference>
<dbReference type="InterPro" id="IPR051921">
    <property type="entry name" value="ABC_osmolyte_uptake_ATP-bind"/>
</dbReference>
<dbReference type="GO" id="GO:0005524">
    <property type="term" value="F:ATP binding"/>
    <property type="evidence" value="ECO:0007669"/>
    <property type="project" value="UniProtKB-UniRule"/>
</dbReference>
<evidence type="ECO:0000256" key="3">
    <source>
        <dbReference type="ARBA" id="ARBA00022475"/>
    </source>
</evidence>
<feature type="domain" description="ABC transporter" evidence="7">
    <location>
        <begin position="32"/>
        <end position="268"/>
    </location>
</feature>
<keyword evidence="6" id="KW-0472">Membrane</keyword>
<evidence type="ECO:0000313" key="9">
    <source>
        <dbReference type="Proteomes" id="UP000037507"/>
    </source>
</evidence>
<keyword evidence="3" id="KW-1003">Cell membrane</keyword>
<keyword evidence="4 6" id="KW-0547">Nucleotide-binding</keyword>
<proteinExistence type="inferred from homology"/>
<dbReference type="EMBL" id="LFYT02000001">
    <property type="protein sequence ID" value="PVE44553.1"/>
    <property type="molecule type" value="Genomic_DNA"/>
</dbReference>
<dbReference type="InterPro" id="IPR003439">
    <property type="entry name" value="ABC_transporter-like_ATP-bd"/>
</dbReference>
<keyword evidence="5 6" id="KW-0067">ATP-binding</keyword>
<reference evidence="8" key="1">
    <citation type="submission" date="2017-04" db="EMBL/GenBank/DDBJ databases">
        <title>Unexpected and diverse lifestyles within the genus Limnohabitans.</title>
        <authorList>
            <person name="Kasalicky V."/>
            <person name="Mehrshad M."/>
            <person name="Andrei S.-A."/>
            <person name="Salcher M."/>
            <person name="Kratochvilova H."/>
            <person name="Simek K."/>
            <person name="Ghai R."/>
        </authorList>
    </citation>
    <scope>NUCLEOTIDE SEQUENCE [LARGE SCALE GENOMIC DNA]</scope>
    <source>
        <strain evidence="8">II-D5</strain>
    </source>
</reference>
<dbReference type="NCBIfam" id="TIGR01186">
    <property type="entry name" value="proV"/>
    <property type="match status" value="1"/>
</dbReference>
<name>A0A2T7UIN3_9BURK</name>
<keyword evidence="2 6" id="KW-0813">Transport</keyword>
<evidence type="ECO:0000256" key="4">
    <source>
        <dbReference type="ARBA" id="ARBA00022741"/>
    </source>
</evidence>
<dbReference type="InterPro" id="IPR017871">
    <property type="entry name" value="ABC_transporter-like_CS"/>
</dbReference>
<keyword evidence="9" id="KW-1185">Reference proteome</keyword>
<dbReference type="PANTHER" id="PTHR43869">
    <property type="entry name" value="GLYCINE BETAINE/PROLINE BETAINE TRANSPORT SYSTEM ATP-BINDING PROTEIN PROV"/>
    <property type="match status" value="1"/>
</dbReference>